<accession>A0A382P0T7</accession>
<dbReference type="InterPro" id="IPR000620">
    <property type="entry name" value="EamA_dom"/>
</dbReference>
<evidence type="ECO:0000313" key="13">
    <source>
        <dbReference type="EMBL" id="SVC66358.1"/>
    </source>
</evidence>
<evidence type="ECO:0000256" key="6">
    <source>
        <dbReference type="ARBA" id="ARBA00022692"/>
    </source>
</evidence>
<evidence type="ECO:0000256" key="10">
    <source>
        <dbReference type="ARBA" id="ARBA00023136"/>
    </source>
</evidence>
<evidence type="ECO:0000259" key="12">
    <source>
        <dbReference type="Pfam" id="PF00892"/>
    </source>
</evidence>
<evidence type="ECO:0000256" key="1">
    <source>
        <dbReference type="ARBA" id="ARBA00004651"/>
    </source>
</evidence>
<reference evidence="13" key="1">
    <citation type="submission" date="2018-05" db="EMBL/GenBank/DDBJ databases">
        <authorList>
            <person name="Lanie J.A."/>
            <person name="Ng W.-L."/>
            <person name="Kazmierczak K.M."/>
            <person name="Andrzejewski T.M."/>
            <person name="Davidsen T.M."/>
            <person name="Wayne K.J."/>
            <person name="Tettelin H."/>
            <person name="Glass J.I."/>
            <person name="Rusch D."/>
            <person name="Podicherti R."/>
            <person name="Tsui H.-C.T."/>
            <person name="Winkler M.E."/>
        </authorList>
    </citation>
    <scope>NUCLEOTIDE SEQUENCE</scope>
</reference>
<proteinExistence type="predicted"/>
<keyword evidence="10 11" id="KW-0472">Membrane</keyword>
<evidence type="ECO:0000256" key="9">
    <source>
        <dbReference type="ARBA" id="ARBA00023098"/>
    </source>
</evidence>
<evidence type="ECO:0000256" key="5">
    <source>
        <dbReference type="ARBA" id="ARBA00022556"/>
    </source>
</evidence>
<feature type="transmembrane region" description="Helical" evidence="11">
    <location>
        <begin position="39"/>
        <end position="57"/>
    </location>
</feature>
<feature type="domain" description="EamA" evidence="12">
    <location>
        <begin position="81"/>
        <end position="212"/>
    </location>
</feature>
<evidence type="ECO:0000256" key="11">
    <source>
        <dbReference type="SAM" id="Phobius"/>
    </source>
</evidence>
<dbReference type="InterPro" id="IPR037185">
    <property type="entry name" value="EmrE-like"/>
</dbReference>
<dbReference type="GO" id="GO:0009103">
    <property type="term" value="P:lipopolysaccharide biosynthetic process"/>
    <property type="evidence" value="ECO:0007669"/>
    <property type="project" value="UniProtKB-KW"/>
</dbReference>
<feature type="non-terminal residue" evidence="13">
    <location>
        <position position="1"/>
    </location>
</feature>
<feature type="transmembrane region" description="Helical" evidence="11">
    <location>
        <begin position="169"/>
        <end position="189"/>
    </location>
</feature>
<sequence>SLLARSYTEGDLSLVYPIARGMGPMLVPILAVVFLDETIAASAIAGIAVIVAGIYIVSWWGSFHQLARRPLDLFRNPGTRYAILTGFTIAAYTIIDKAGVARVQPFLYMYLMTLGSTIGLFPYVLAKRRLSGITHELRHNSVAILVAGGLTFVAYGLVLTAFTLSRVSYVAPTREVGIVITVLIGALVLREPFGMGRLLGSVMIVSGLILISLSP</sequence>
<feature type="transmembrane region" description="Helical" evidence="11">
    <location>
        <begin position="78"/>
        <end position="95"/>
    </location>
</feature>
<keyword evidence="2" id="KW-1003">Cell membrane</keyword>
<dbReference type="SUPFAM" id="SSF103481">
    <property type="entry name" value="Multidrug resistance efflux transporter EmrE"/>
    <property type="match status" value="2"/>
</dbReference>
<keyword evidence="5" id="KW-0441">Lipid A biosynthesis</keyword>
<evidence type="ECO:0000256" key="4">
    <source>
        <dbReference type="ARBA" id="ARBA00022519"/>
    </source>
</evidence>
<dbReference type="AlphaFoldDB" id="A0A382P0T7"/>
<protein>
    <recommendedName>
        <fullName evidence="12">EamA domain-containing protein</fullName>
    </recommendedName>
</protein>
<comment type="subcellular location">
    <subcellularLocation>
        <location evidence="1">Cell membrane</location>
        <topology evidence="1">Multi-pass membrane protein</topology>
    </subcellularLocation>
</comment>
<evidence type="ECO:0000256" key="3">
    <source>
        <dbReference type="ARBA" id="ARBA00022516"/>
    </source>
</evidence>
<evidence type="ECO:0000256" key="2">
    <source>
        <dbReference type="ARBA" id="ARBA00022475"/>
    </source>
</evidence>
<evidence type="ECO:0000256" key="8">
    <source>
        <dbReference type="ARBA" id="ARBA00022989"/>
    </source>
</evidence>
<feature type="transmembrane region" description="Helical" evidence="11">
    <location>
        <begin position="196"/>
        <end position="214"/>
    </location>
</feature>
<dbReference type="EMBL" id="UINC01103742">
    <property type="protein sequence ID" value="SVC66358.1"/>
    <property type="molecule type" value="Genomic_DNA"/>
</dbReference>
<keyword evidence="8 11" id="KW-1133">Transmembrane helix</keyword>
<dbReference type="PANTHER" id="PTHR30561">
    <property type="entry name" value="SMR FAMILY PROTON-DEPENDENT DRUG EFFLUX TRANSPORTER SUGE"/>
    <property type="match status" value="1"/>
</dbReference>
<keyword evidence="3" id="KW-0444">Lipid biosynthesis</keyword>
<keyword evidence="4" id="KW-0997">Cell inner membrane</keyword>
<dbReference type="GO" id="GO:0005886">
    <property type="term" value="C:plasma membrane"/>
    <property type="evidence" value="ECO:0007669"/>
    <property type="project" value="UniProtKB-SubCell"/>
</dbReference>
<dbReference type="Gene3D" id="1.10.3730.20">
    <property type="match status" value="2"/>
</dbReference>
<dbReference type="Pfam" id="PF00892">
    <property type="entry name" value="EamA"/>
    <property type="match status" value="1"/>
</dbReference>
<dbReference type="GO" id="GO:0022857">
    <property type="term" value="F:transmembrane transporter activity"/>
    <property type="evidence" value="ECO:0007669"/>
    <property type="project" value="InterPro"/>
</dbReference>
<name>A0A382P0T7_9ZZZZ</name>
<organism evidence="13">
    <name type="scientific">marine metagenome</name>
    <dbReference type="NCBI Taxonomy" id="408172"/>
    <lineage>
        <taxon>unclassified sequences</taxon>
        <taxon>metagenomes</taxon>
        <taxon>ecological metagenomes</taxon>
    </lineage>
</organism>
<feature type="transmembrane region" description="Helical" evidence="11">
    <location>
        <begin position="107"/>
        <end position="126"/>
    </location>
</feature>
<feature type="transmembrane region" description="Helical" evidence="11">
    <location>
        <begin position="12"/>
        <end position="33"/>
    </location>
</feature>
<gene>
    <name evidence="13" type="ORF">METZ01_LOCUS319212</name>
</gene>
<evidence type="ECO:0000256" key="7">
    <source>
        <dbReference type="ARBA" id="ARBA00022985"/>
    </source>
</evidence>
<dbReference type="InterPro" id="IPR000390">
    <property type="entry name" value="Small_drug/metabolite_transptr"/>
</dbReference>
<feature type="transmembrane region" description="Helical" evidence="11">
    <location>
        <begin position="142"/>
        <end position="163"/>
    </location>
</feature>
<keyword evidence="9" id="KW-0443">Lipid metabolism</keyword>
<keyword evidence="7" id="KW-0448">Lipopolysaccharide biosynthesis</keyword>
<keyword evidence="6 11" id="KW-0812">Transmembrane</keyword>
<dbReference type="PANTHER" id="PTHR30561:SF9">
    <property type="entry name" value="4-AMINO-4-DEOXY-L-ARABINOSE-PHOSPHOUNDECAPRENOL FLIPPASE SUBUNIT ARNF-RELATED"/>
    <property type="match status" value="1"/>
</dbReference>